<keyword evidence="7" id="KW-0326">Glycosidase</keyword>
<name>A0A178ZCS2_9EURO</name>
<dbReference type="PANTHER" id="PTHR10963:SF58">
    <property type="entry name" value="ENDO-1,3(4)-BETA-GLUCANASE XGEA"/>
    <property type="match status" value="1"/>
</dbReference>
<evidence type="ECO:0000256" key="5">
    <source>
        <dbReference type="ARBA" id="ARBA00023136"/>
    </source>
</evidence>
<evidence type="ECO:0000256" key="3">
    <source>
        <dbReference type="ARBA" id="ARBA00022729"/>
    </source>
</evidence>
<evidence type="ECO:0000256" key="7">
    <source>
        <dbReference type="ARBA" id="ARBA00023295"/>
    </source>
</evidence>
<evidence type="ECO:0000313" key="8">
    <source>
        <dbReference type="EMBL" id="OAP57276.1"/>
    </source>
</evidence>
<dbReference type="InterPro" id="IPR050546">
    <property type="entry name" value="Glycosyl_Hydrlase_16"/>
</dbReference>
<comment type="subcellular location">
    <subcellularLocation>
        <location evidence="1">Membrane</location>
    </subcellularLocation>
</comment>
<evidence type="ECO:0000313" key="9">
    <source>
        <dbReference type="Proteomes" id="UP000078343"/>
    </source>
</evidence>
<sequence>MFPSFLHPRRQTFSRSSLHTFKANTQLIIATESAGGATIRLYNPSTTLPDAMWPVALGFAGLFGVSQASRYQISKNYSGPDFFDQFDFFSDPDPTHGFVKYQDLAGANSTGLAGFASNDVFQNMIYLGVDSSNVAPSGRQSTRIQSKDVFNQSLHIADIMHMPGGICGSWPAYWLVGPQWPDDGEIDIMEGISLQPVNKMVLHTKAHVTMSNISDPSVANATHMQMRGTFTSLDCSAEISGDPGCAASGANNSFGTAFNDNGGGVLATEYGPQWISIWNFARSEIPSDAFSGSPDPETWRAPDAHFMAADGSLLSEYFSNLMVVINTALCGDWTDGDWASSECASLAPTCQDYVANNPQAFKDAYWLIGGIQVYEPVIGGSNITDGLYASAKHRGHVPRAPTGRP</sequence>
<proteinExistence type="inferred from homology"/>
<dbReference type="Gene3D" id="2.60.120.200">
    <property type="match status" value="1"/>
</dbReference>
<dbReference type="STRING" id="1367422.A0A178ZCS2"/>
<dbReference type="Proteomes" id="UP000078343">
    <property type="component" value="Unassembled WGS sequence"/>
</dbReference>
<evidence type="ECO:0000256" key="1">
    <source>
        <dbReference type="ARBA" id="ARBA00004370"/>
    </source>
</evidence>
<keyword evidence="5" id="KW-0472">Membrane</keyword>
<dbReference type="RefSeq" id="XP_018690643.1">
    <property type="nucleotide sequence ID" value="XM_018839522.1"/>
</dbReference>
<evidence type="ECO:0008006" key="10">
    <source>
        <dbReference type="Google" id="ProtNLM"/>
    </source>
</evidence>
<dbReference type="AlphaFoldDB" id="A0A178ZCS2"/>
<dbReference type="GO" id="GO:0016020">
    <property type="term" value="C:membrane"/>
    <property type="evidence" value="ECO:0007669"/>
    <property type="project" value="UniProtKB-SubCell"/>
</dbReference>
<dbReference type="GO" id="GO:0016798">
    <property type="term" value="F:hydrolase activity, acting on glycosyl bonds"/>
    <property type="evidence" value="ECO:0007669"/>
    <property type="project" value="UniProtKB-KW"/>
</dbReference>
<dbReference type="Pfam" id="PF26113">
    <property type="entry name" value="GH16_XgeA"/>
    <property type="match status" value="1"/>
</dbReference>
<dbReference type="GO" id="GO:0009251">
    <property type="term" value="P:glucan catabolic process"/>
    <property type="evidence" value="ECO:0007669"/>
    <property type="project" value="TreeGrafter"/>
</dbReference>
<gene>
    <name evidence="8" type="ORF">AYL99_08014</name>
</gene>
<evidence type="ECO:0000256" key="4">
    <source>
        <dbReference type="ARBA" id="ARBA00022801"/>
    </source>
</evidence>
<organism evidence="8 9">
    <name type="scientific">Fonsecaea erecta</name>
    <dbReference type="NCBI Taxonomy" id="1367422"/>
    <lineage>
        <taxon>Eukaryota</taxon>
        <taxon>Fungi</taxon>
        <taxon>Dikarya</taxon>
        <taxon>Ascomycota</taxon>
        <taxon>Pezizomycotina</taxon>
        <taxon>Eurotiomycetes</taxon>
        <taxon>Chaetothyriomycetidae</taxon>
        <taxon>Chaetothyriales</taxon>
        <taxon>Herpotrichiellaceae</taxon>
        <taxon>Fonsecaea</taxon>
    </lineage>
</organism>
<dbReference type="GeneID" id="30012182"/>
<dbReference type="CDD" id="cd02181">
    <property type="entry name" value="GH16_fungal_Lam16A_glucanase"/>
    <property type="match status" value="1"/>
</dbReference>
<comment type="caution">
    <text evidence="8">The sequence shown here is derived from an EMBL/GenBank/DDBJ whole genome shotgun (WGS) entry which is preliminary data.</text>
</comment>
<evidence type="ECO:0000256" key="6">
    <source>
        <dbReference type="ARBA" id="ARBA00023180"/>
    </source>
</evidence>
<keyword evidence="9" id="KW-1185">Reference proteome</keyword>
<dbReference type="SUPFAM" id="SSF49899">
    <property type="entry name" value="Concanavalin A-like lectins/glucanases"/>
    <property type="match status" value="1"/>
</dbReference>
<keyword evidence="3" id="KW-0732">Signal</keyword>
<keyword evidence="6" id="KW-0325">Glycoprotein</keyword>
<accession>A0A178ZCS2</accession>
<reference evidence="8 9" key="1">
    <citation type="submission" date="2016-04" db="EMBL/GenBank/DDBJ databases">
        <title>Draft genome of Fonsecaea erecta CBS 125763.</title>
        <authorList>
            <person name="Weiss V.A."/>
            <person name="Vicente V.A."/>
            <person name="Raittz R.T."/>
            <person name="Moreno L.F."/>
            <person name="De Souza E.M."/>
            <person name="Pedrosa F.O."/>
            <person name="Steffens M.B."/>
            <person name="Faoro H."/>
            <person name="Tadra-Sfeir M.Z."/>
            <person name="Najafzadeh M.J."/>
            <person name="Felipe M.S."/>
            <person name="Teixeira M."/>
            <person name="Sun J."/>
            <person name="Xi L."/>
            <person name="Gomes R."/>
            <person name="De Azevedo C.M."/>
            <person name="Salgado C.G."/>
            <person name="Da Silva M.B."/>
            <person name="Nascimento M.F."/>
            <person name="Queiroz-Telles F."/>
            <person name="Attili D.S."/>
            <person name="Gorbushina A."/>
        </authorList>
    </citation>
    <scope>NUCLEOTIDE SEQUENCE [LARGE SCALE GENOMIC DNA]</scope>
    <source>
        <strain evidence="8 9">CBS 125763</strain>
    </source>
</reference>
<keyword evidence="4" id="KW-0378">Hydrolase</keyword>
<comment type="similarity">
    <text evidence="2">Belongs to the glycosyl hydrolase 16 family.</text>
</comment>
<dbReference type="EMBL" id="LVYI01000007">
    <property type="protein sequence ID" value="OAP57276.1"/>
    <property type="molecule type" value="Genomic_DNA"/>
</dbReference>
<protein>
    <recommendedName>
        <fullName evidence="10">GH16 domain-containing protein</fullName>
    </recommendedName>
</protein>
<dbReference type="InterPro" id="IPR013320">
    <property type="entry name" value="ConA-like_dom_sf"/>
</dbReference>
<dbReference type="PANTHER" id="PTHR10963">
    <property type="entry name" value="GLYCOSYL HYDROLASE-RELATED"/>
    <property type="match status" value="1"/>
</dbReference>
<dbReference type="OrthoDB" id="192832at2759"/>
<evidence type="ECO:0000256" key="2">
    <source>
        <dbReference type="ARBA" id="ARBA00006865"/>
    </source>
</evidence>